<feature type="coiled-coil region" evidence="6">
    <location>
        <begin position="18"/>
        <end position="52"/>
    </location>
</feature>
<evidence type="ECO:0000259" key="8">
    <source>
        <dbReference type="PROSITE" id="PS50113"/>
    </source>
</evidence>
<evidence type="ECO:0000259" key="9">
    <source>
        <dbReference type="PROSITE" id="PS51832"/>
    </source>
</evidence>
<keyword evidence="5" id="KW-0418">Kinase</keyword>
<evidence type="ECO:0000256" key="5">
    <source>
        <dbReference type="ARBA" id="ARBA00022777"/>
    </source>
</evidence>
<evidence type="ECO:0000256" key="4">
    <source>
        <dbReference type="ARBA" id="ARBA00022679"/>
    </source>
</evidence>
<accession>X1HG73</accession>
<dbReference type="PROSITE" id="PS50112">
    <property type="entry name" value="PAS"/>
    <property type="match status" value="1"/>
</dbReference>
<dbReference type="CDD" id="cd00130">
    <property type="entry name" value="PAS"/>
    <property type="match status" value="1"/>
</dbReference>
<sequence>MKDKKNTKSHFINEPEKLRLRIAELEKSEAEHKEAEQTLRESEEKYRLLADNTLDCIWQMDKDLSFTYVNPAIFPMLGFTQDEWIGTALAEHCSPDEMKKVMTIIAEELKKKETHIAIFEMYLIHKNGREIPVEINSKIIMDKNRNLIGFQGCTRDTTERKQAEQDIKKAMKKLQTTLEKTVNALAAAVGKRDPYTASHQQRVTKLAIAIAREMGFSKERVKGIRITGLLHD</sequence>
<dbReference type="EMBL" id="BARU01006021">
    <property type="protein sequence ID" value="GAH44308.1"/>
    <property type="molecule type" value="Genomic_DNA"/>
</dbReference>
<dbReference type="PROSITE" id="PS50113">
    <property type="entry name" value="PAC"/>
    <property type="match status" value="1"/>
</dbReference>
<dbReference type="GO" id="GO:0004673">
    <property type="term" value="F:protein histidine kinase activity"/>
    <property type="evidence" value="ECO:0007669"/>
    <property type="project" value="UniProtKB-EC"/>
</dbReference>
<dbReference type="CDD" id="cd00077">
    <property type="entry name" value="HDc"/>
    <property type="match status" value="1"/>
</dbReference>
<keyword evidence="4" id="KW-0808">Transferase</keyword>
<dbReference type="GO" id="GO:0006355">
    <property type="term" value="P:regulation of DNA-templated transcription"/>
    <property type="evidence" value="ECO:0007669"/>
    <property type="project" value="InterPro"/>
</dbReference>
<keyword evidence="6" id="KW-0175">Coiled coil</keyword>
<comment type="caution">
    <text evidence="10">The sequence shown here is derived from an EMBL/GenBank/DDBJ whole genome shotgun (WGS) entry which is preliminary data.</text>
</comment>
<dbReference type="InterPro" id="IPR003607">
    <property type="entry name" value="HD/PDEase_dom"/>
</dbReference>
<dbReference type="AlphaFoldDB" id="X1HG73"/>
<feature type="domain" description="PAS" evidence="7">
    <location>
        <begin position="42"/>
        <end position="112"/>
    </location>
</feature>
<dbReference type="NCBIfam" id="TIGR00229">
    <property type="entry name" value="sensory_box"/>
    <property type="match status" value="1"/>
</dbReference>
<dbReference type="SMART" id="SM00091">
    <property type="entry name" value="PAS"/>
    <property type="match status" value="1"/>
</dbReference>
<dbReference type="Gene3D" id="3.30.450.20">
    <property type="entry name" value="PAS domain"/>
    <property type="match status" value="1"/>
</dbReference>
<dbReference type="SUPFAM" id="SSF55785">
    <property type="entry name" value="PYP-like sensor domain (PAS domain)"/>
    <property type="match status" value="1"/>
</dbReference>
<proteinExistence type="predicted"/>
<dbReference type="PROSITE" id="PS51832">
    <property type="entry name" value="HD_GYP"/>
    <property type="match status" value="1"/>
</dbReference>
<dbReference type="EC" id="2.7.13.3" evidence="2"/>
<keyword evidence="3" id="KW-0597">Phosphoprotein</keyword>
<evidence type="ECO:0000256" key="1">
    <source>
        <dbReference type="ARBA" id="ARBA00000085"/>
    </source>
</evidence>
<evidence type="ECO:0000256" key="2">
    <source>
        <dbReference type="ARBA" id="ARBA00012438"/>
    </source>
</evidence>
<evidence type="ECO:0000259" key="7">
    <source>
        <dbReference type="PROSITE" id="PS50112"/>
    </source>
</evidence>
<dbReference type="PANTHER" id="PTHR43304:SF1">
    <property type="entry name" value="PAC DOMAIN-CONTAINING PROTEIN"/>
    <property type="match status" value="1"/>
</dbReference>
<name>X1HG73_9ZZZZ</name>
<feature type="non-terminal residue" evidence="10">
    <location>
        <position position="232"/>
    </location>
</feature>
<dbReference type="InterPro" id="IPR000014">
    <property type="entry name" value="PAS"/>
</dbReference>
<comment type="catalytic activity">
    <reaction evidence="1">
        <text>ATP + protein L-histidine = ADP + protein N-phospho-L-histidine.</text>
        <dbReference type="EC" id="2.7.13.3"/>
    </reaction>
</comment>
<protein>
    <recommendedName>
        <fullName evidence="2">histidine kinase</fullName>
        <ecNumber evidence="2">2.7.13.3</ecNumber>
    </recommendedName>
</protein>
<gene>
    <name evidence="10" type="ORF">S03H2_11829</name>
</gene>
<feature type="domain" description="PAC" evidence="8">
    <location>
        <begin position="117"/>
        <end position="169"/>
    </location>
</feature>
<dbReference type="PANTHER" id="PTHR43304">
    <property type="entry name" value="PHYTOCHROME-LIKE PROTEIN CPH1"/>
    <property type="match status" value="1"/>
</dbReference>
<dbReference type="InterPro" id="IPR013767">
    <property type="entry name" value="PAS_fold"/>
</dbReference>
<evidence type="ECO:0000256" key="6">
    <source>
        <dbReference type="SAM" id="Coils"/>
    </source>
</evidence>
<evidence type="ECO:0000313" key="10">
    <source>
        <dbReference type="EMBL" id="GAH44308.1"/>
    </source>
</evidence>
<reference evidence="10" key="1">
    <citation type="journal article" date="2014" name="Front. Microbiol.">
        <title>High frequency of phylogenetically diverse reductive dehalogenase-homologous genes in deep subseafloor sedimentary metagenomes.</title>
        <authorList>
            <person name="Kawai M."/>
            <person name="Futagami T."/>
            <person name="Toyoda A."/>
            <person name="Takaki Y."/>
            <person name="Nishi S."/>
            <person name="Hori S."/>
            <person name="Arai W."/>
            <person name="Tsubouchi T."/>
            <person name="Morono Y."/>
            <person name="Uchiyama I."/>
            <person name="Ito T."/>
            <person name="Fujiyama A."/>
            <person name="Inagaki F."/>
            <person name="Takami H."/>
        </authorList>
    </citation>
    <scope>NUCLEOTIDE SEQUENCE</scope>
    <source>
        <strain evidence="10">Expedition CK06-06</strain>
    </source>
</reference>
<feature type="domain" description="HD-GYP" evidence="9">
    <location>
        <begin position="174"/>
        <end position="232"/>
    </location>
</feature>
<dbReference type="Gene3D" id="1.10.3210.10">
    <property type="entry name" value="Hypothetical protein af1432"/>
    <property type="match status" value="1"/>
</dbReference>
<dbReference type="InterPro" id="IPR037522">
    <property type="entry name" value="HD_GYP_dom"/>
</dbReference>
<dbReference type="Pfam" id="PF00989">
    <property type="entry name" value="PAS"/>
    <property type="match status" value="1"/>
</dbReference>
<dbReference type="InterPro" id="IPR052162">
    <property type="entry name" value="Sensor_kinase/Photoreceptor"/>
</dbReference>
<dbReference type="InterPro" id="IPR035965">
    <property type="entry name" value="PAS-like_dom_sf"/>
</dbReference>
<dbReference type="InterPro" id="IPR000700">
    <property type="entry name" value="PAS-assoc_C"/>
</dbReference>
<evidence type="ECO:0000256" key="3">
    <source>
        <dbReference type="ARBA" id="ARBA00022553"/>
    </source>
</evidence>
<organism evidence="10">
    <name type="scientific">marine sediment metagenome</name>
    <dbReference type="NCBI Taxonomy" id="412755"/>
    <lineage>
        <taxon>unclassified sequences</taxon>
        <taxon>metagenomes</taxon>
        <taxon>ecological metagenomes</taxon>
    </lineage>
</organism>
<dbReference type="SUPFAM" id="SSF109604">
    <property type="entry name" value="HD-domain/PDEase-like"/>
    <property type="match status" value="1"/>
</dbReference>